<feature type="binding site" evidence="3">
    <location>
        <position position="208"/>
    </location>
    <ligand>
        <name>Zn(2+)</name>
        <dbReference type="ChEBI" id="CHEBI:29105"/>
        <label>1</label>
        <note>catalytic</note>
    </ligand>
</feature>
<feature type="binding site" evidence="3">
    <location>
        <position position="180"/>
    </location>
    <ligand>
        <name>Zn(2+)</name>
        <dbReference type="ChEBI" id="CHEBI:29105"/>
        <label>1</label>
        <note>catalytic</note>
    </ligand>
</feature>
<dbReference type="PIRSF" id="PIRSF001359">
    <property type="entry name" value="F_bP_aldolase_II"/>
    <property type="match status" value="1"/>
</dbReference>
<dbReference type="InterPro" id="IPR000771">
    <property type="entry name" value="FBA_II"/>
</dbReference>
<sequence length="300" mass="32547">MPFINGKLMLEHALANRYGIGAFSAHNAESIQAILEAAEEKQSPIMIQIGQKVIQSIGLEPMKVLIDSLAKDCTIPIAIHLDHSRQYTQTLEAIQLGFQSVMFDGSALPFEENAAITKKVAEISKALGIGSEGEIGKIGGTEDDITVDEKDALITTAEEAISFAEQTNVDYLAVSIGTAHGMYKEKPDLRFERLKEISGAVAKPIVLHGGSDIPDEQVKSAISLGVAKINVDTELRQAFTRGVQEAFKEDPDNYVLADTLGAGKKQMKLKVQEKMKVFGSSGKARKLLQSISHEREVIIS</sequence>
<feature type="binding site" evidence="2">
    <location>
        <begin position="209"/>
        <end position="211"/>
    </location>
    <ligand>
        <name>dihydroxyacetone phosphate</name>
        <dbReference type="ChEBI" id="CHEBI:57642"/>
    </ligand>
</feature>
<feature type="binding site" evidence="3">
    <location>
        <position position="104"/>
    </location>
    <ligand>
        <name>Zn(2+)</name>
        <dbReference type="ChEBI" id="CHEBI:29105"/>
        <label>2</label>
    </ligand>
</feature>
<gene>
    <name evidence="4" type="primary">kbaY</name>
    <name evidence="4" type="synonym">agaY</name>
    <name evidence="4" type="ORF">CIL03_12785</name>
</gene>
<keyword evidence="5" id="KW-1185">Reference proteome</keyword>
<dbReference type="InterPro" id="IPR050246">
    <property type="entry name" value="Class_II_FBP_aldolase"/>
</dbReference>
<dbReference type="GO" id="GO:0016832">
    <property type="term" value="F:aldehyde-lyase activity"/>
    <property type="evidence" value="ECO:0007669"/>
    <property type="project" value="InterPro"/>
</dbReference>
<evidence type="ECO:0000256" key="3">
    <source>
        <dbReference type="PIRSR" id="PIRSR001359-3"/>
    </source>
</evidence>
<feature type="binding site" evidence="2">
    <location>
        <position position="181"/>
    </location>
    <ligand>
        <name>dihydroxyacetone phosphate</name>
        <dbReference type="ChEBI" id="CHEBI:57642"/>
    </ligand>
</feature>
<comment type="cofactor">
    <cofactor evidence="3">
        <name>Zn(2+)</name>
        <dbReference type="ChEBI" id="CHEBI:29105"/>
    </cofactor>
    <text evidence="3">Binds 2 Zn(2+) ions per subunit. One is catalytic and the other provides a structural contribution.</text>
</comment>
<dbReference type="GO" id="GO:0005975">
    <property type="term" value="P:carbohydrate metabolic process"/>
    <property type="evidence" value="ECO:0007669"/>
    <property type="project" value="InterPro"/>
</dbReference>
<name>A0A265N7K8_9BACI</name>
<dbReference type="Proteomes" id="UP000216498">
    <property type="component" value="Unassembled WGS sequence"/>
</dbReference>
<comment type="caution">
    <text evidence="4">The sequence shown here is derived from an EMBL/GenBank/DDBJ whole genome shotgun (WGS) entry which is preliminary data.</text>
</comment>
<keyword evidence="3" id="KW-0479">Metal-binding</keyword>
<feature type="binding site" evidence="3">
    <location>
        <position position="83"/>
    </location>
    <ligand>
        <name>Zn(2+)</name>
        <dbReference type="ChEBI" id="CHEBI:29105"/>
        <label>1</label>
        <note>catalytic</note>
    </ligand>
</feature>
<dbReference type="AlphaFoldDB" id="A0A265N7K8"/>
<dbReference type="NCBIfam" id="TIGR00167">
    <property type="entry name" value="cbbA"/>
    <property type="match status" value="1"/>
</dbReference>
<dbReference type="PANTHER" id="PTHR30304:SF0">
    <property type="entry name" value="D-TAGATOSE-1,6-BISPHOSPHATE ALDOLASE SUBUNIT GATY-RELATED"/>
    <property type="match status" value="1"/>
</dbReference>
<dbReference type="Gene3D" id="3.20.20.70">
    <property type="entry name" value="Aldolase class I"/>
    <property type="match status" value="1"/>
</dbReference>
<reference evidence="4 5" key="1">
    <citation type="submission" date="2017-08" db="EMBL/GenBank/DDBJ databases">
        <title>Virgibacillus indicus sp. nov. and Virgibacillus profoundi sp. nov, two moderately halophilic bacteria isolated from marine sediment by using the Microfluidic Streak Plate.</title>
        <authorList>
            <person name="Xu B."/>
            <person name="Hu B."/>
            <person name="Wang J."/>
            <person name="Zhu Y."/>
            <person name="Huang L."/>
            <person name="Du W."/>
            <person name="Huang Y."/>
        </authorList>
    </citation>
    <scope>NUCLEOTIDE SEQUENCE [LARGE SCALE GENOMIC DNA]</scope>
    <source>
        <strain evidence="4 5">IO3-P2-C2</strain>
    </source>
</reference>
<dbReference type="SUPFAM" id="SSF51569">
    <property type="entry name" value="Aldolase"/>
    <property type="match status" value="1"/>
</dbReference>
<evidence type="ECO:0000256" key="1">
    <source>
        <dbReference type="PIRSR" id="PIRSR001359-1"/>
    </source>
</evidence>
<dbReference type="OrthoDB" id="9803995at2"/>
<dbReference type="CDD" id="cd00947">
    <property type="entry name" value="TBP_aldolase_IIB"/>
    <property type="match status" value="1"/>
</dbReference>
<organism evidence="4 5">
    <name type="scientific">Virgibacillus indicus</name>
    <dbReference type="NCBI Taxonomy" id="2024554"/>
    <lineage>
        <taxon>Bacteria</taxon>
        <taxon>Bacillati</taxon>
        <taxon>Bacillota</taxon>
        <taxon>Bacilli</taxon>
        <taxon>Bacillales</taxon>
        <taxon>Bacillaceae</taxon>
        <taxon>Virgibacillus</taxon>
    </lineage>
</organism>
<feature type="binding site" evidence="3">
    <location>
        <position position="134"/>
    </location>
    <ligand>
        <name>Zn(2+)</name>
        <dbReference type="ChEBI" id="CHEBI:29105"/>
        <label>2</label>
    </ligand>
</feature>
<dbReference type="PANTHER" id="PTHR30304">
    <property type="entry name" value="D-TAGATOSE-1,6-BISPHOSPHATE ALDOLASE"/>
    <property type="match status" value="1"/>
</dbReference>
<feature type="active site" description="Proton donor" evidence="1">
    <location>
        <position position="82"/>
    </location>
</feature>
<dbReference type="RefSeq" id="WP_094886265.1">
    <property type="nucleotide sequence ID" value="NZ_NPMS01000006.1"/>
</dbReference>
<evidence type="ECO:0000313" key="5">
    <source>
        <dbReference type="Proteomes" id="UP000216498"/>
    </source>
</evidence>
<dbReference type="EMBL" id="NPMS01000006">
    <property type="protein sequence ID" value="OZU88008.1"/>
    <property type="molecule type" value="Genomic_DNA"/>
</dbReference>
<feature type="binding site" evidence="2">
    <location>
        <begin position="230"/>
        <end position="233"/>
    </location>
    <ligand>
        <name>dihydroxyacetone phosphate</name>
        <dbReference type="ChEBI" id="CHEBI:57642"/>
    </ligand>
</feature>
<proteinExistence type="predicted"/>
<keyword evidence="3" id="KW-0862">Zinc</keyword>
<evidence type="ECO:0000256" key="2">
    <source>
        <dbReference type="PIRSR" id="PIRSR001359-2"/>
    </source>
</evidence>
<dbReference type="InterPro" id="IPR013785">
    <property type="entry name" value="Aldolase_TIM"/>
</dbReference>
<accession>A0A265N7K8</accession>
<protein>
    <submittedName>
        <fullName evidence="4">Tagatose-bisphosphate aldolase</fullName>
    </submittedName>
</protein>
<dbReference type="Pfam" id="PF01116">
    <property type="entry name" value="F_bP_aldolase"/>
    <property type="match status" value="1"/>
</dbReference>
<evidence type="ECO:0000313" key="4">
    <source>
        <dbReference type="EMBL" id="OZU88008.1"/>
    </source>
</evidence>
<dbReference type="GO" id="GO:0008270">
    <property type="term" value="F:zinc ion binding"/>
    <property type="evidence" value="ECO:0007669"/>
    <property type="project" value="InterPro"/>
</dbReference>